<evidence type="ECO:0000256" key="2">
    <source>
        <dbReference type="ARBA" id="ARBA00022777"/>
    </source>
</evidence>
<proteinExistence type="inferred from homology"/>
<dbReference type="Proteomes" id="UP000238348">
    <property type="component" value="Chromosome"/>
</dbReference>
<name>A0A2L0EX94_SORCE</name>
<accession>A0A2L0EX94</accession>
<dbReference type="Pfam" id="PF02685">
    <property type="entry name" value="Glucokinase"/>
    <property type="match status" value="1"/>
</dbReference>
<dbReference type="PANTHER" id="PTHR47363">
    <property type="entry name" value="GLUCOKINASE"/>
    <property type="match status" value="1"/>
</dbReference>
<dbReference type="Gene3D" id="3.40.367.20">
    <property type="match status" value="1"/>
</dbReference>
<evidence type="ECO:0000256" key="1">
    <source>
        <dbReference type="ARBA" id="ARBA00022679"/>
    </source>
</evidence>
<organism evidence="4 5">
    <name type="scientific">Sorangium cellulosum</name>
    <name type="common">Polyangium cellulosum</name>
    <dbReference type="NCBI Taxonomy" id="56"/>
    <lineage>
        <taxon>Bacteria</taxon>
        <taxon>Pseudomonadati</taxon>
        <taxon>Myxococcota</taxon>
        <taxon>Polyangia</taxon>
        <taxon>Polyangiales</taxon>
        <taxon>Polyangiaceae</taxon>
        <taxon>Sorangium</taxon>
    </lineage>
</organism>
<reference evidence="4 5" key="1">
    <citation type="submission" date="2015-09" db="EMBL/GenBank/DDBJ databases">
        <title>Sorangium comparison.</title>
        <authorList>
            <person name="Zaburannyi N."/>
            <person name="Bunk B."/>
            <person name="Overmann J."/>
            <person name="Mueller R."/>
        </authorList>
    </citation>
    <scope>NUCLEOTIDE SEQUENCE [LARGE SCALE GENOMIC DNA]</scope>
    <source>
        <strain evidence="4 5">So ce26</strain>
    </source>
</reference>
<gene>
    <name evidence="4" type="ORF">SOCE26_053790</name>
</gene>
<dbReference type="PANTHER" id="PTHR47363:SF1">
    <property type="entry name" value="GLUCOKINASE"/>
    <property type="match status" value="1"/>
</dbReference>
<dbReference type="AlphaFoldDB" id="A0A2L0EX94"/>
<protein>
    <recommendedName>
        <fullName evidence="6">Glucokinase</fullName>
    </recommendedName>
</protein>
<dbReference type="GO" id="GO:0006096">
    <property type="term" value="P:glycolytic process"/>
    <property type="evidence" value="ECO:0007669"/>
    <property type="project" value="InterPro"/>
</dbReference>
<dbReference type="CDD" id="cd24008">
    <property type="entry name" value="ASKHA_NBD_GLK"/>
    <property type="match status" value="1"/>
</dbReference>
<dbReference type="InterPro" id="IPR003836">
    <property type="entry name" value="Glucokinase"/>
</dbReference>
<sequence>MVPSLLVGDIGGTNTRLALYDASSDRPRSEAVFRSREHASFEEIALPFLVRSDAPHPAIAVLGVAGPIKDHVATVTNLPWRISERELSRRLRIARVLLVNDLVVGARGCLHVPRAAISPLTERRPRLKGGNLAVIAAGTGLGEARLIWDGARHLTLPTEGGHTDFAPRSALEVEVWQFLAERHPDHVSYERVLSGDGLGALFDFFVARAARVPRAIERRLAEGDRNAAISELGLARAFRPAARAVDLFVEIYGAQAGNLALRELALGGVFILGNIARHVVAARRELFMKSFLKKGRLTPLLEEVPVALVTDPLVGVRGALALAKELLAADEPAASGERPARAARRRA</sequence>
<dbReference type="Gene3D" id="3.30.420.40">
    <property type="match status" value="1"/>
</dbReference>
<dbReference type="GO" id="GO:0004340">
    <property type="term" value="F:glucokinase activity"/>
    <property type="evidence" value="ECO:0007669"/>
    <property type="project" value="InterPro"/>
</dbReference>
<evidence type="ECO:0000313" key="4">
    <source>
        <dbReference type="EMBL" id="AUX43923.1"/>
    </source>
</evidence>
<comment type="similarity">
    <text evidence="3">Belongs to the bacterial glucokinase family.</text>
</comment>
<dbReference type="GO" id="GO:0005536">
    <property type="term" value="F:D-glucose binding"/>
    <property type="evidence" value="ECO:0007669"/>
    <property type="project" value="InterPro"/>
</dbReference>
<keyword evidence="2" id="KW-0418">Kinase</keyword>
<evidence type="ECO:0008006" key="6">
    <source>
        <dbReference type="Google" id="ProtNLM"/>
    </source>
</evidence>
<dbReference type="InterPro" id="IPR043129">
    <property type="entry name" value="ATPase_NBD"/>
</dbReference>
<evidence type="ECO:0000256" key="3">
    <source>
        <dbReference type="RuleBase" id="RU004046"/>
    </source>
</evidence>
<dbReference type="GO" id="GO:0005524">
    <property type="term" value="F:ATP binding"/>
    <property type="evidence" value="ECO:0007669"/>
    <property type="project" value="InterPro"/>
</dbReference>
<dbReference type="EMBL" id="CP012673">
    <property type="protein sequence ID" value="AUX43923.1"/>
    <property type="molecule type" value="Genomic_DNA"/>
</dbReference>
<dbReference type="SUPFAM" id="SSF53067">
    <property type="entry name" value="Actin-like ATPase domain"/>
    <property type="match status" value="1"/>
</dbReference>
<evidence type="ECO:0000313" key="5">
    <source>
        <dbReference type="Proteomes" id="UP000238348"/>
    </source>
</evidence>
<keyword evidence="1" id="KW-0808">Transferase</keyword>